<evidence type="ECO:0000256" key="3">
    <source>
        <dbReference type="ARBA" id="ARBA00022448"/>
    </source>
</evidence>
<comment type="similarity">
    <text evidence="2">Belongs to the auxin efflux carrier (TC 2.A.69) family.</text>
</comment>
<evidence type="ECO:0000256" key="8">
    <source>
        <dbReference type="SAM" id="Phobius"/>
    </source>
</evidence>
<name>A0A087EK21_9BIFI</name>
<dbReference type="RefSeq" id="WP_026642895.1">
    <property type="nucleotide sequence ID" value="NZ_JGZU01000003.1"/>
</dbReference>
<keyword evidence="3" id="KW-0813">Transport</keyword>
<comment type="subcellular location">
    <subcellularLocation>
        <location evidence="1">Cell membrane</location>
        <topology evidence="1">Multi-pass membrane protein</topology>
    </subcellularLocation>
</comment>
<gene>
    <name evidence="9" type="ORF">BITS_0446</name>
</gene>
<sequence length="313" mass="33908">MIFLTSLENILPIILIIALGYFLQVRGWFSDQFSGNISKLIMNVGLPASIFVSVLKYLNRSMLVGLSSGLLYVFGAFVISYVFAFIMIAILRVPAGRRGVFVNMVVNANTIFIGLPLNIALFGNEALPYFLIYYIANTVSTWTVGVYLITADSKEGKKAGAKFDWKKLLPPPLVGFLIALMFLFLDIPVPTFAINTLTYIGNIVTPMSLLYIGIVLARAGFKSIRVDKDTIGALAGRYIVAPLVMLAILSIAGGNLPANEFKTFIVQSAAPALAVLPILADQGDGDREYATNLVTISTVLFVVVIPVVLTLLG</sequence>
<evidence type="ECO:0000256" key="7">
    <source>
        <dbReference type="ARBA" id="ARBA00023136"/>
    </source>
</evidence>
<keyword evidence="10" id="KW-1185">Reference proteome</keyword>
<feature type="transmembrane region" description="Helical" evidence="8">
    <location>
        <begin position="40"/>
        <end position="58"/>
    </location>
</feature>
<dbReference type="PANTHER" id="PTHR36838">
    <property type="entry name" value="AUXIN EFFLUX CARRIER FAMILY PROTEIN"/>
    <property type="match status" value="1"/>
</dbReference>
<feature type="transmembrane region" description="Helical" evidence="8">
    <location>
        <begin position="292"/>
        <end position="312"/>
    </location>
</feature>
<keyword evidence="4" id="KW-1003">Cell membrane</keyword>
<dbReference type="InterPro" id="IPR004776">
    <property type="entry name" value="Mem_transp_PIN-like"/>
</dbReference>
<proteinExistence type="inferred from homology"/>
<accession>A0A087EK21</accession>
<dbReference type="Gene3D" id="1.20.1530.20">
    <property type="match status" value="1"/>
</dbReference>
<dbReference type="eggNOG" id="COG0679">
    <property type="taxonomic scope" value="Bacteria"/>
</dbReference>
<dbReference type="STRING" id="356829.BITS_0446"/>
<evidence type="ECO:0000256" key="2">
    <source>
        <dbReference type="ARBA" id="ARBA00010145"/>
    </source>
</evidence>
<dbReference type="Pfam" id="PF03547">
    <property type="entry name" value="Mem_trans"/>
    <property type="match status" value="1"/>
</dbReference>
<dbReference type="GO" id="GO:0055085">
    <property type="term" value="P:transmembrane transport"/>
    <property type="evidence" value="ECO:0007669"/>
    <property type="project" value="InterPro"/>
</dbReference>
<feature type="transmembrane region" description="Helical" evidence="8">
    <location>
        <begin position="168"/>
        <end position="185"/>
    </location>
</feature>
<dbReference type="EMBL" id="JGZU01000003">
    <property type="protein sequence ID" value="KFJ08122.1"/>
    <property type="molecule type" value="Genomic_DNA"/>
</dbReference>
<organism evidence="9 10">
    <name type="scientific">Bifidobacterium tsurumiense</name>
    <dbReference type="NCBI Taxonomy" id="356829"/>
    <lineage>
        <taxon>Bacteria</taxon>
        <taxon>Bacillati</taxon>
        <taxon>Actinomycetota</taxon>
        <taxon>Actinomycetes</taxon>
        <taxon>Bifidobacteriales</taxon>
        <taxon>Bifidobacteriaceae</taxon>
        <taxon>Bifidobacterium</taxon>
    </lineage>
</organism>
<feature type="transmembrane region" description="Helical" evidence="8">
    <location>
        <begin position="127"/>
        <end position="148"/>
    </location>
</feature>
<dbReference type="AlphaFoldDB" id="A0A087EK21"/>
<dbReference type="Proteomes" id="UP000029080">
    <property type="component" value="Unassembled WGS sequence"/>
</dbReference>
<evidence type="ECO:0000256" key="5">
    <source>
        <dbReference type="ARBA" id="ARBA00022692"/>
    </source>
</evidence>
<keyword evidence="6 8" id="KW-1133">Transmembrane helix</keyword>
<evidence type="ECO:0000313" key="9">
    <source>
        <dbReference type="EMBL" id="KFJ08122.1"/>
    </source>
</evidence>
<reference evidence="9 10" key="1">
    <citation type="submission" date="2014-03" db="EMBL/GenBank/DDBJ databases">
        <title>Genomics of Bifidobacteria.</title>
        <authorList>
            <person name="Ventura M."/>
            <person name="Milani C."/>
            <person name="Lugli G.A."/>
        </authorList>
    </citation>
    <scope>NUCLEOTIDE SEQUENCE [LARGE SCALE GENOMIC DNA]</scope>
    <source>
        <strain evidence="9 10">JCM 13495</strain>
    </source>
</reference>
<comment type="caution">
    <text evidence="9">The sequence shown here is derived from an EMBL/GenBank/DDBJ whole genome shotgun (WGS) entry which is preliminary data.</text>
</comment>
<dbReference type="OrthoDB" id="9798064at2"/>
<feature type="transmembrane region" description="Helical" evidence="8">
    <location>
        <begin position="264"/>
        <end position="280"/>
    </location>
</feature>
<feature type="transmembrane region" description="Helical" evidence="8">
    <location>
        <begin position="197"/>
        <end position="217"/>
    </location>
</feature>
<evidence type="ECO:0000313" key="10">
    <source>
        <dbReference type="Proteomes" id="UP000029080"/>
    </source>
</evidence>
<dbReference type="GO" id="GO:0005886">
    <property type="term" value="C:plasma membrane"/>
    <property type="evidence" value="ECO:0007669"/>
    <property type="project" value="UniProtKB-SubCell"/>
</dbReference>
<evidence type="ECO:0000256" key="4">
    <source>
        <dbReference type="ARBA" id="ARBA00022475"/>
    </source>
</evidence>
<dbReference type="InterPro" id="IPR038770">
    <property type="entry name" value="Na+/solute_symporter_sf"/>
</dbReference>
<feature type="transmembrane region" description="Helical" evidence="8">
    <location>
        <begin position="70"/>
        <end position="93"/>
    </location>
</feature>
<feature type="transmembrane region" description="Helical" evidence="8">
    <location>
        <begin position="6"/>
        <end position="28"/>
    </location>
</feature>
<keyword evidence="5 8" id="KW-0812">Transmembrane</keyword>
<evidence type="ECO:0000256" key="6">
    <source>
        <dbReference type="ARBA" id="ARBA00022989"/>
    </source>
</evidence>
<dbReference type="PANTHER" id="PTHR36838:SF1">
    <property type="entry name" value="SLR1864 PROTEIN"/>
    <property type="match status" value="1"/>
</dbReference>
<protein>
    <submittedName>
        <fullName evidence="9">Malate permease</fullName>
    </submittedName>
</protein>
<keyword evidence="7 8" id="KW-0472">Membrane</keyword>
<evidence type="ECO:0000256" key="1">
    <source>
        <dbReference type="ARBA" id="ARBA00004651"/>
    </source>
</evidence>
<feature type="transmembrane region" description="Helical" evidence="8">
    <location>
        <begin position="100"/>
        <end position="121"/>
    </location>
</feature>
<feature type="transmembrane region" description="Helical" evidence="8">
    <location>
        <begin position="238"/>
        <end position="258"/>
    </location>
</feature>